<evidence type="ECO:0000259" key="2">
    <source>
        <dbReference type="Pfam" id="PF07859"/>
    </source>
</evidence>
<proteinExistence type="inferred from homology"/>
<accession>A0ABD1P9B9</accession>
<protein>
    <submittedName>
        <fullName evidence="3">Carboxylesterase</fullName>
    </submittedName>
</protein>
<dbReference type="InterPro" id="IPR029058">
    <property type="entry name" value="AB_hydrolase_fold"/>
</dbReference>
<organism evidence="3 4">
    <name type="scientific">Abeliophyllum distichum</name>
    <dbReference type="NCBI Taxonomy" id="126358"/>
    <lineage>
        <taxon>Eukaryota</taxon>
        <taxon>Viridiplantae</taxon>
        <taxon>Streptophyta</taxon>
        <taxon>Embryophyta</taxon>
        <taxon>Tracheophyta</taxon>
        <taxon>Spermatophyta</taxon>
        <taxon>Magnoliopsida</taxon>
        <taxon>eudicotyledons</taxon>
        <taxon>Gunneridae</taxon>
        <taxon>Pentapetalae</taxon>
        <taxon>asterids</taxon>
        <taxon>lamiids</taxon>
        <taxon>Lamiales</taxon>
        <taxon>Oleaceae</taxon>
        <taxon>Forsythieae</taxon>
        <taxon>Abeliophyllum</taxon>
    </lineage>
</organism>
<comment type="caution">
    <text evidence="3">The sequence shown here is derived from an EMBL/GenBank/DDBJ whole genome shotgun (WGS) entry which is preliminary data.</text>
</comment>
<evidence type="ECO:0000313" key="3">
    <source>
        <dbReference type="EMBL" id="KAL2460229.1"/>
    </source>
</evidence>
<dbReference type="AlphaFoldDB" id="A0ABD1P9B9"/>
<dbReference type="Gene3D" id="3.40.50.1820">
    <property type="entry name" value="alpha/beta hydrolase"/>
    <property type="match status" value="1"/>
</dbReference>
<dbReference type="Pfam" id="PF07859">
    <property type="entry name" value="Abhydrolase_3"/>
    <property type="match status" value="1"/>
</dbReference>
<name>A0ABD1P9B9_9LAMI</name>
<dbReference type="SUPFAM" id="SSF53474">
    <property type="entry name" value="alpha/beta-Hydrolases"/>
    <property type="match status" value="1"/>
</dbReference>
<feature type="domain" description="Alpha/beta hydrolase fold-3" evidence="2">
    <location>
        <begin position="2"/>
        <end position="148"/>
    </location>
</feature>
<evidence type="ECO:0000313" key="4">
    <source>
        <dbReference type="Proteomes" id="UP001604336"/>
    </source>
</evidence>
<dbReference type="PANTHER" id="PTHR23024">
    <property type="entry name" value="ARYLACETAMIDE DEACETYLASE"/>
    <property type="match status" value="1"/>
</dbReference>
<reference evidence="4" key="1">
    <citation type="submission" date="2024-07" db="EMBL/GenBank/DDBJ databases">
        <title>Two chromosome-level genome assemblies of Korean endemic species Abeliophyllum distichum and Forsythia ovata (Oleaceae).</title>
        <authorList>
            <person name="Jang H."/>
        </authorList>
    </citation>
    <scope>NUCLEOTIDE SEQUENCE [LARGE SCALE GENOMIC DNA]</scope>
</reference>
<sequence>MWLKKHADFGNVYLGGDSAGANIAHNMAMRVGLASPEYPIKFSRIFLICPYFLGKRPIGNEAADPIRRNLFQSLWIHSYPNSRGLDDPLVNPAMDPKLSMLGCTRMLIFVAGKDYLRDRGWYYFESLSKSGWKGNADVVEVEGEDHVFNLNEPTSSKAIALLKRIAAFLSA</sequence>
<keyword evidence="4" id="KW-1185">Reference proteome</keyword>
<comment type="similarity">
    <text evidence="1">Belongs to the 'GDXG' lipolytic enzyme family.</text>
</comment>
<dbReference type="Proteomes" id="UP001604336">
    <property type="component" value="Unassembled WGS sequence"/>
</dbReference>
<dbReference type="EMBL" id="JBFOLK010000014">
    <property type="protein sequence ID" value="KAL2460229.1"/>
    <property type="molecule type" value="Genomic_DNA"/>
</dbReference>
<dbReference type="InterPro" id="IPR050466">
    <property type="entry name" value="Carboxylest/Gibb_receptor"/>
</dbReference>
<dbReference type="PANTHER" id="PTHR23024:SF467">
    <property type="entry name" value="CARBOXYLESTERASE 12-RELATED"/>
    <property type="match status" value="1"/>
</dbReference>
<gene>
    <name evidence="3" type="ORF">Adt_43649</name>
</gene>
<dbReference type="InterPro" id="IPR013094">
    <property type="entry name" value="AB_hydrolase_3"/>
</dbReference>
<evidence type="ECO:0000256" key="1">
    <source>
        <dbReference type="ARBA" id="ARBA00010515"/>
    </source>
</evidence>